<evidence type="ECO:0000256" key="1">
    <source>
        <dbReference type="ARBA" id="ARBA00004123"/>
    </source>
</evidence>
<dbReference type="EMBL" id="REGN01006290">
    <property type="protein sequence ID" value="RNA10136.1"/>
    <property type="molecule type" value="Genomic_DNA"/>
</dbReference>
<evidence type="ECO:0000256" key="3">
    <source>
        <dbReference type="ARBA" id="ARBA00023125"/>
    </source>
</evidence>
<dbReference type="InterPro" id="IPR036576">
    <property type="entry name" value="WRKY_dom_sf"/>
</dbReference>
<proteinExistence type="predicted"/>
<keyword evidence="4" id="KW-0804">Transcription</keyword>
<dbReference type="Proteomes" id="UP000276133">
    <property type="component" value="Unassembled WGS sequence"/>
</dbReference>
<comment type="subcellular location">
    <subcellularLocation>
        <location evidence="1">Nucleus</location>
    </subcellularLocation>
</comment>
<accession>A0A3M7QFC7</accession>
<dbReference type="InterPro" id="IPR003657">
    <property type="entry name" value="WRKY_dom"/>
</dbReference>
<evidence type="ECO:0000256" key="5">
    <source>
        <dbReference type="ARBA" id="ARBA00023242"/>
    </source>
</evidence>
<reference evidence="7 8" key="1">
    <citation type="journal article" date="2018" name="Sci. Rep.">
        <title>Genomic signatures of local adaptation to the degree of environmental predictability in rotifers.</title>
        <authorList>
            <person name="Franch-Gras L."/>
            <person name="Hahn C."/>
            <person name="Garcia-Roger E.M."/>
            <person name="Carmona M.J."/>
            <person name="Serra M."/>
            <person name="Gomez A."/>
        </authorList>
    </citation>
    <scope>NUCLEOTIDE SEQUENCE [LARGE SCALE GENOMIC DNA]</scope>
    <source>
        <strain evidence="7">HYR1</strain>
    </source>
</reference>
<protein>
    <recommendedName>
        <fullName evidence="6">WRKY domain-containing protein</fullName>
    </recommendedName>
</protein>
<keyword evidence="2" id="KW-0805">Transcription regulation</keyword>
<comment type="caution">
    <text evidence="7">The sequence shown here is derived from an EMBL/GenBank/DDBJ whole genome shotgun (WGS) entry which is preliminary data.</text>
</comment>
<dbReference type="AlphaFoldDB" id="A0A3M7QFC7"/>
<evidence type="ECO:0000256" key="4">
    <source>
        <dbReference type="ARBA" id="ARBA00023163"/>
    </source>
</evidence>
<keyword evidence="8" id="KW-1185">Reference proteome</keyword>
<dbReference type="SUPFAM" id="SSF118290">
    <property type="entry name" value="WRKY DNA-binding domain"/>
    <property type="match status" value="1"/>
</dbReference>
<keyword evidence="3" id="KW-0238">DNA-binding</keyword>
<dbReference type="Pfam" id="PF03106">
    <property type="entry name" value="WRKY"/>
    <property type="match status" value="1"/>
</dbReference>
<sequence>MIDLEETFNESSIDDKSSSANEIGIEIENQNNNSNSCNRPNRRKRVYWSVEIIFNNYNEAVKSIEKKWIHQKTHSTKNGIKEYYKCSINSKCPARMHLQCIDENQNVTMLRNQEDHDHGFISSSKRLRKEIKDKIIQLIDIKVTAPLNIFHTLRKEGFKILPDHKQISNFLSRHRKLKNGPSTINYKQFKDWYNIRSKKSDQKISEFSQNRLIAQKNSIA</sequence>
<dbReference type="GO" id="GO:0043565">
    <property type="term" value="F:sequence-specific DNA binding"/>
    <property type="evidence" value="ECO:0007669"/>
    <property type="project" value="InterPro"/>
</dbReference>
<evidence type="ECO:0000313" key="8">
    <source>
        <dbReference type="Proteomes" id="UP000276133"/>
    </source>
</evidence>
<name>A0A3M7QFC7_BRAPC</name>
<dbReference type="GO" id="GO:0003700">
    <property type="term" value="F:DNA-binding transcription factor activity"/>
    <property type="evidence" value="ECO:0007669"/>
    <property type="project" value="InterPro"/>
</dbReference>
<organism evidence="7 8">
    <name type="scientific">Brachionus plicatilis</name>
    <name type="common">Marine rotifer</name>
    <name type="synonym">Brachionus muelleri</name>
    <dbReference type="NCBI Taxonomy" id="10195"/>
    <lineage>
        <taxon>Eukaryota</taxon>
        <taxon>Metazoa</taxon>
        <taxon>Spiralia</taxon>
        <taxon>Gnathifera</taxon>
        <taxon>Rotifera</taxon>
        <taxon>Eurotatoria</taxon>
        <taxon>Monogononta</taxon>
        <taxon>Pseudotrocha</taxon>
        <taxon>Ploima</taxon>
        <taxon>Brachionidae</taxon>
        <taxon>Brachionus</taxon>
    </lineage>
</organism>
<keyword evidence="5" id="KW-0539">Nucleus</keyword>
<evidence type="ECO:0000259" key="6">
    <source>
        <dbReference type="Pfam" id="PF03106"/>
    </source>
</evidence>
<evidence type="ECO:0000256" key="2">
    <source>
        <dbReference type="ARBA" id="ARBA00023015"/>
    </source>
</evidence>
<evidence type="ECO:0000313" key="7">
    <source>
        <dbReference type="EMBL" id="RNA10136.1"/>
    </source>
</evidence>
<dbReference type="GO" id="GO:0005634">
    <property type="term" value="C:nucleus"/>
    <property type="evidence" value="ECO:0007669"/>
    <property type="project" value="UniProtKB-SubCell"/>
</dbReference>
<feature type="domain" description="WRKY" evidence="6">
    <location>
        <begin position="71"/>
        <end position="118"/>
    </location>
</feature>
<dbReference type="OrthoDB" id="10193141at2759"/>
<gene>
    <name evidence="7" type="ORF">BpHYR1_051091</name>
</gene>